<keyword evidence="2 5" id="KW-0436">Ligase</keyword>
<dbReference type="EMBL" id="CP003273">
    <property type="protein sequence ID" value="AGL03013.1"/>
    <property type="molecule type" value="Genomic_DNA"/>
</dbReference>
<dbReference type="Gene3D" id="3.30.300.30">
    <property type="match status" value="1"/>
</dbReference>
<dbReference type="PANTHER" id="PTHR43767">
    <property type="entry name" value="LONG-CHAIN-FATTY-ACID--COA LIGASE"/>
    <property type="match status" value="1"/>
</dbReference>
<dbReference type="RefSeq" id="WP_006520403.1">
    <property type="nucleotide sequence ID" value="NC_021184.1"/>
</dbReference>
<feature type="domain" description="AMP-binding enzyme C-terminal" evidence="4">
    <location>
        <begin position="419"/>
        <end position="494"/>
    </location>
</feature>
<name>R4KIL3_9FIRM</name>
<dbReference type="GO" id="GO:0016878">
    <property type="term" value="F:acid-thiol ligase activity"/>
    <property type="evidence" value="ECO:0007669"/>
    <property type="project" value="UniProtKB-ARBA"/>
</dbReference>
<dbReference type="FunFam" id="3.30.300.30:FF:000008">
    <property type="entry name" value="2,3-dihydroxybenzoate-AMP ligase"/>
    <property type="match status" value="1"/>
</dbReference>
<dbReference type="OrthoDB" id="9778383at2"/>
<organism evidence="5 6">
    <name type="scientific">Desulfoscipio gibsoniae DSM 7213</name>
    <dbReference type="NCBI Taxonomy" id="767817"/>
    <lineage>
        <taxon>Bacteria</taxon>
        <taxon>Bacillati</taxon>
        <taxon>Bacillota</taxon>
        <taxon>Clostridia</taxon>
        <taxon>Eubacteriales</taxon>
        <taxon>Desulfallaceae</taxon>
        <taxon>Desulfoscipio</taxon>
    </lineage>
</organism>
<dbReference type="Proteomes" id="UP000013520">
    <property type="component" value="Chromosome"/>
</dbReference>
<dbReference type="NCBIfam" id="NF004837">
    <property type="entry name" value="PRK06187.1"/>
    <property type="match status" value="1"/>
</dbReference>
<evidence type="ECO:0000313" key="6">
    <source>
        <dbReference type="Proteomes" id="UP000013520"/>
    </source>
</evidence>
<dbReference type="SUPFAM" id="SSF56801">
    <property type="entry name" value="Acetyl-CoA synthetase-like"/>
    <property type="match status" value="1"/>
</dbReference>
<keyword evidence="6" id="KW-1185">Reference proteome</keyword>
<dbReference type="KEGG" id="dgi:Desgi_3691"/>
<evidence type="ECO:0000256" key="2">
    <source>
        <dbReference type="ARBA" id="ARBA00022598"/>
    </source>
</evidence>
<dbReference type="InterPro" id="IPR025110">
    <property type="entry name" value="AMP-bd_C"/>
</dbReference>
<dbReference type="InterPro" id="IPR050237">
    <property type="entry name" value="ATP-dep_AMP-bd_enzyme"/>
</dbReference>
<dbReference type="PANTHER" id="PTHR43767:SF1">
    <property type="entry name" value="NONRIBOSOMAL PEPTIDE SYNTHASE PES1 (EUROFUNG)-RELATED"/>
    <property type="match status" value="1"/>
</dbReference>
<gene>
    <name evidence="5" type="ORF">Desgi_3691</name>
</gene>
<dbReference type="eggNOG" id="COG0318">
    <property type="taxonomic scope" value="Bacteria"/>
</dbReference>
<feature type="domain" description="AMP-dependent synthetase/ligase" evidence="3">
    <location>
        <begin position="9"/>
        <end position="369"/>
    </location>
</feature>
<proteinExistence type="inferred from homology"/>
<evidence type="ECO:0000259" key="4">
    <source>
        <dbReference type="Pfam" id="PF13193"/>
    </source>
</evidence>
<evidence type="ECO:0000259" key="3">
    <source>
        <dbReference type="Pfam" id="PF00501"/>
    </source>
</evidence>
<dbReference type="InterPro" id="IPR042099">
    <property type="entry name" value="ANL_N_sf"/>
</dbReference>
<dbReference type="Pfam" id="PF13193">
    <property type="entry name" value="AMP-binding_C"/>
    <property type="match status" value="1"/>
</dbReference>
<sequence length="511" mass="57631">MNLPMRLAEIARVSPGQEAIVFKNQRMTYAQLDTRVSQLASGFQQLGIKTGDRVLLAMRNCPEFVIAYYAIMRMKGIVVPVNPQYTINEMGVIIKDCMPTAVITCPERQELFDNIRQSINIPAGIIVNSCDSLNEDIKTFDQISDKSINAFQEVKYNREDVTEIMYIAGMTGKPKGVMLTNYNLYSNALTFSQACSLSPADRALLTAQAYHAGPQTCVMNSTIISGGTLVIQEGWRGAEEVLRAIDEEKITFFFGPPTMYSLMLKYPELDKYDTSSLRIALCGSASMPPDLYESLVSKLNIYLTEGYGLTETSPVVTLNFINKSGKKGSIGKPIPGVEVKIFDYEDREVPQGQVGEIVVRGPNVMKGFLNREEETRWALRNGWFHTGDLAYEDQDGYLYLVDRKKDLIIRGGININPHEVEEVLYEHPGIFEVAVVGVPDAVMGEEVLAYIMPRENYELDELKMKEFCKDKISKYKIPRYFRFVDNLPKTSSGKLMRKELKNWIAKQKPPV</sequence>
<dbReference type="HOGENOM" id="CLU_000022_59_7_9"/>
<reference evidence="5 6" key="1">
    <citation type="submission" date="2012-01" db="EMBL/GenBank/DDBJ databases">
        <title>Complete sequence of Desulfotomaculum gibsoniae DSM 7213.</title>
        <authorList>
            <consortium name="US DOE Joint Genome Institute"/>
            <person name="Lucas S."/>
            <person name="Han J."/>
            <person name="Lapidus A."/>
            <person name="Cheng J.-F."/>
            <person name="Goodwin L."/>
            <person name="Pitluck S."/>
            <person name="Peters L."/>
            <person name="Ovchinnikova G."/>
            <person name="Teshima H."/>
            <person name="Detter J.C."/>
            <person name="Han C."/>
            <person name="Tapia R."/>
            <person name="Land M."/>
            <person name="Hauser L."/>
            <person name="Kyrpides N."/>
            <person name="Ivanova N."/>
            <person name="Pagani I."/>
            <person name="Parshina S."/>
            <person name="Plugge C."/>
            <person name="Muyzer G."/>
            <person name="Kuever J."/>
            <person name="Ivanova A."/>
            <person name="Nazina T."/>
            <person name="Klenk H.-P."/>
            <person name="Brambilla E."/>
            <person name="Spring S."/>
            <person name="Stams A.F."/>
            <person name="Woyke T."/>
        </authorList>
    </citation>
    <scope>NUCLEOTIDE SEQUENCE [LARGE SCALE GENOMIC DNA]</scope>
    <source>
        <strain evidence="5 6">DSM 7213</strain>
    </source>
</reference>
<dbReference type="STRING" id="767817.Desgi_3691"/>
<dbReference type="Pfam" id="PF00501">
    <property type="entry name" value="AMP-binding"/>
    <property type="match status" value="1"/>
</dbReference>
<evidence type="ECO:0000313" key="5">
    <source>
        <dbReference type="EMBL" id="AGL03013.1"/>
    </source>
</evidence>
<evidence type="ECO:0000256" key="1">
    <source>
        <dbReference type="ARBA" id="ARBA00006432"/>
    </source>
</evidence>
<dbReference type="AlphaFoldDB" id="R4KIL3"/>
<accession>R4KIL3</accession>
<dbReference type="InterPro" id="IPR000873">
    <property type="entry name" value="AMP-dep_synth/lig_dom"/>
</dbReference>
<dbReference type="InterPro" id="IPR045851">
    <property type="entry name" value="AMP-bd_C_sf"/>
</dbReference>
<dbReference type="Gene3D" id="3.40.50.12780">
    <property type="entry name" value="N-terminal domain of ligase-like"/>
    <property type="match status" value="1"/>
</dbReference>
<protein>
    <submittedName>
        <fullName evidence="5">Acyl-CoA synthetase (AMP-forming)/AMP-acid ligase II</fullName>
    </submittedName>
</protein>
<comment type="similarity">
    <text evidence="1">Belongs to the ATP-dependent AMP-binding enzyme family.</text>
</comment>